<reference evidence="1 2" key="1">
    <citation type="submission" date="2024-12" db="EMBL/GenBank/DDBJ databases">
        <title>Pseudomonas species isolated from Lotus nodules promote plant growth.</title>
        <authorList>
            <person name="Yu Y.-H."/>
            <person name="Kurtenbach J."/>
            <person name="Crosbie D."/>
            <person name="Brachmann A."/>
            <person name="Marin M."/>
        </authorList>
    </citation>
    <scope>NUCLEOTIDE SEQUENCE [LARGE SCALE GENOMIC DNA]</scope>
    <source>
        <strain evidence="1 2">PLb11B</strain>
    </source>
</reference>
<comment type="caution">
    <text evidence="1">The sequence shown here is derived from an EMBL/GenBank/DDBJ whole genome shotgun (WGS) entry which is preliminary data.</text>
</comment>
<dbReference type="RefSeq" id="WP_407801527.1">
    <property type="nucleotide sequence ID" value="NZ_JBJNUX010000013.1"/>
</dbReference>
<keyword evidence="2" id="KW-1185">Reference proteome</keyword>
<dbReference type="Gene3D" id="3.10.450.50">
    <property type="match status" value="1"/>
</dbReference>
<evidence type="ECO:0000313" key="2">
    <source>
        <dbReference type="Proteomes" id="UP001628646"/>
    </source>
</evidence>
<dbReference type="SUPFAM" id="SSF103642">
    <property type="entry name" value="Sec-C motif"/>
    <property type="match status" value="1"/>
</dbReference>
<dbReference type="InterPro" id="IPR004027">
    <property type="entry name" value="SEC_C_motif"/>
</dbReference>
<name>A0ABW8VZR2_9PSED</name>
<sequence length="184" mass="19669">MAGVAGLKMVDCHNNTIDFQSSGFETGIDMKDSHGNIFVGETVLDTRQTSNKKTGRNSPCPCGSGIKFKRCHGYGGNMSTGIRSDNSTFTVGKATIVADTGVDLKNGSNGHINELNHISPTTQNLAEVLKNLPAQPPVELVQDAITRQKSTGTIEGSELRTWFDKQGINLAFWSQLAVAIAAMV</sequence>
<protein>
    <submittedName>
        <fullName evidence="1">YecA family protein</fullName>
    </submittedName>
</protein>
<evidence type="ECO:0000313" key="1">
    <source>
        <dbReference type="EMBL" id="MFL8998531.1"/>
    </source>
</evidence>
<accession>A0ABW8VZR2</accession>
<dbReference type="Proteomes" id="UP001628646">
    <property type="component" value="Unassembled WGS sequence"/>
</dbReference>
<dbReference type="Pfam" id="PF02810">
    <property type="entry name" value="SEC-C"/>
    <property type="match status" value="1"/>
</dbReference>
<organism evidence="1 2">
    <name type="scientific">Pseudomonas azerbaijanorientalis</name>
    <dbReference type="NCBI Taxonomy" id="2842350"/>
    <lineage>
        <taxon>Bacteria</taxon>
        <taxon>Pseudomonadati</taxon>
        <taxon>Pseudomonadota</taxon>
        <taxon>Gammaproteobacteria</taxon>
        <taxon>Pseudomonadales</taxon>
        <taxon>Pseudomonadaceae</taxon>
        <taxon>Pseudomonas</taxon>
    </lineage>
</organism>
<gene>
    <name evidence="1" type="ORF">ACJ8NA_07650</name>
</gene>
<dbReference type="EMBL" id="JBJNUY010000002">
    <property type="protein sequence ID" value="MFL8998531.1"/>
    <property type="molecule type" value="Genomic_DNA"/>
</dbReference>
<proteinExistence type="predicted"/>